<dbReference type="PANTHER" id="PTHR30335:SF0">
    <property type="entry name" value="ION-TRANSLOCATING OXIDOREDUCTASE COMPLEX SUBUNIT A"/>
    <property type="match status" value="1"/>
</dbReference>
<keyword evidence="7 8" id="KW-0472">Membrane</keyword>
<dbReference type="GO" id="GO:0005886">
    <property type="term" value="C:plasma membrane"/>
    <property type="evidence" value="ECO:0007669"/>
    <property type="project" value="TreeGrafter"/>
</dbReference>
<evidence type="ECO:0000256" key="8">
    <source>
        <dbReference type="SAM" id="Phobius"/>
    </source>
</evidence>
<dbReference type="EMBL" id="JAHTBI010000068">
    <property type="protein sequence ID" value="MBV6289029.1"/>
    <property type="molecule type" value="Genomic_DNA"/>
</dbReference>
<feature type="transmembrane region" description="Helical" evidence="8">
    <location>
        <begin position="100"/>
        <end position="121"/>
    </location>
</feature>
<feature type="transmembrane region" description="Helical" evidence="8">
    <location>
        <begin position="73"/>
        <end position="94"/>
    </location>
</feature>
<evidence type="ECO:0000313" key="9">
    <source>
        <dbReference type="EMBL" id="MBV6289029.1"/>
    </source>
</evidence>
<evidence type="ECO:0000256" key="2">
    <source>
        <dbReference type="ARBA" id="ARBA00022448"/>
    </source>
</evidence>
<sequence>MTELLLTLISAALVNNVVLHQALGLDPLLQQAAATQRHRVHALGLATVVMMVLAIPLGQLLFLQLLRPLALDYLRLFVFVPLCVLLVTPVLSLLQRQLPYWPFAGLKPLLLGNAAVLGLALQASDAGIGLLASMALSLGSGLGFWLVLSLFDDLCRRSNAAPAAFRGLPISLIGAGIMALAFLGFNGLFTP</sequence>
<dbReference type="InterPro" id="IPR003667">
    <property type="entry name" value="NqrDE/RnfAE"/>
</dbReference>
<keyword evidence="4 8" id="KW-0812">Transmembrane</keyword>
<gene>
    <name evidence="9" type="ORF">KUO17_18690</name>
</gene>
<name>A0A9Q2XMI8_9PSED</name>
<feature type="transmembrane region" description="Helical" evidence="8">
    <location>
        <begin position="128"/>
        <end position="148"/>
    </location>
</feature>
<keyword evidence="3" id="KW-0997">Cell inner membrane</keyword>
<comment type="subcellular location">
    <subcellularLocation>
        <location evidence="1">Endomembrane system</location>
        <topology evidence="1">Multi-pass membrane protein</topology>
    </subcellularLocation>
</comment>
<feature type="transmembrane region" description="Helical" evidence="8">
    <location>
        <begin position="42"/>
        <end position="66"/>
    </location>
</feature>
<protein>
    <submittedName>
        <fullName evidence="9">NADH:quinone oxidoreductase</fullName>
    </submittedName>
</protein>
<evidence type="ECO:0000256" key="7">
    <source>
        <dbReference type="ARBA" id="ARBA00023136"/>
    </source>
</evidence>
<evidence type="ECO:0000256" key="6">
    <source>
        <dbReference type="ARBA" id="ARBA00022989"/>
    </source>
</evidence>
<keyword evidence="5" id="KW-1278">Translocase</keyword>
<evidence type="ECO:0000256" key="3">
    <source>
        <dbReference type="ARBA" id="ARBA00022519"/>
    </source>
</evidence>
<dbReference type="PIRSF" id="PIRSF006102">
    <property type="entry name" value="NQR_DE"/>
    <property type="match status" value="1"/>
</dbReference>
<keyword evidence="6 8" id="KW-1133">Transmembrane helix</keyword>
<evidence type="ECO:0000256" key="1">
    <source>
        <dbReference type="ARBA" id="ARBA00004127"/>
    </source>
</evidence>
<comment type="caution">
    <text evidence="9">The sequence shown here is derived from an EMBL/GenBank/DDBJ whole genome shotgun (WGS) entry which is preliminary data.</text>
</comment>
<accession>A0A9Q2XMI8</accession>
<dbReference type="RefSeq" id="WP_217977008.1">
    <property type="nucleotide sequence ID" value="NZ_JAHTBI010000068.1"/>
</dbReference>
<reference evidence="9" key="1">
    <citation type="journal article" date="2022" name="Int. J. Syst. Evol. Microbiol.">
        <title>Pseudomonas aegrilactucae sp. nov. and Pseudomonas morbosilactucae sp. nov., pathogens causing bacterial rot of lettuce in Japan.</title>
        <authorList>
            <person name="Sawada H."/>
            <person name="Fujikawa T."/>
            <person name="Satou M."/>
        </authorList>
    </citation>
    <scope>NUCLEOTIDE SEQUENCE</scope>
    <source>
        <strain evidence="9">MAFF 301350</strain>
    </source>
</reference>
<keyword evidence="3" id="KW-1003">Cell membrane</keyword>
<feature type="transmembrane region" description="Helical" evidence="8">
    <location>
        <begin position="168"/>
        <end position="189"/>
    </location>
</feature>
<dbReference type="InterPro" id="IPR050133">
    <property type="entry name" value="NqrDE/RnfAE_oxidrdctase"/>
</dbReference>
<evidence type="ECO:0000256" key="5">
    <source>
        <dbReference type="ARBA" id="ARBA00022967"/>
    </source>
</evidence>
<keyword evidence="10" id="KW-1185">Reference proteome</keyword>
<evidence type="ECO:0000256" key="4">
    <source>
        <dbReference type="ARBA" id="ARBA00022692"/>
    </source>
</evidence>
<dbReference type="Proteomes" id="UP001106592">
    <property type="component" value="Unassembled WGS sequence"/>
</dbReference>
<organism evidence="9 10">
    <name type="scientific">Pseudomonas aegrilactucae</name>
    <dbReference type="NCBI Taxonomy" id="2854028"/>
    <lineage>
        <taxon>Bacteria</taxon>
        <taxon>Pseudomonadati</taxon>
        <taxon>Pseudomonadota</taxon>
        <taxon>Gammaproteobacteria</taxon>
        <taxon>Pseudomonadales</taxon>
        <taxon>Pseudomonadaceae</taxon>
        <taxon>Pseudomonas</taxon>
    </lineage>
</organism>
<keyword evidence="2" id="KW-0813">Transport</keyword>
<dbReference type="PANTHER" id="PTHR30335">
    <property type="entry name" value="INTEGRAL MEMBRANE PROTEIN OF SOXR-REDUCING COMPLEX"/>
    <property type="match status" value="1"/>
</dbReference>
<dbReference type="Pfam" id="PF02508">
    <property type="entry name" value="Rnf-Nqr"/>
    <property type="match status" value="1"/>
</dbReference>
<dbReference type="AlphaFoldDB" id="A0A9Q2XMI8"/>
<reference evidence="9" key="2">
    <citation type="journal article" date="2023" name="Plant Pathol.">
        <title>Dismantling and reorganizing Pseudomonas marginalis sensu#lato.</title>
        <authorList>
            <person name="Sawada H."/>
            <person name="Fujikawa T."/>
            <person name="Satou M."/>
        </authorList>
    </citation>
    <scope>NUCLEOTIDE SEQUENCE</scope>
    <source>
        <strain evidence="9">MAFF 301350</strain>
    </source>
</reference>
<proteinExistence type="predicted"/>
<evidence type="ECO:0000313" key="10">
    <source>
        <dbReference type="Proteomes" id="UP001106592"/>
    </source>
</evidence>
<dbReference type="GO" id="GO:0012505">
    <property type="term" value="C:endomembrane system"/>
    <property type="evidence" value="ECO:0007669"/>
    <property type="project" value="UniProtKB-SubCell"/>
</dbReference>